<dbReference type="InterPro" id="IPR000873">
    <property type="entry name" value="AMP-dep_synth/lig_dom"/>
</dbReference>
<evidence type="ECO:0000259" key="1">
    <source>
        <dbReference type="Pfam" id="PF00501"/>
    </source>
</evidence>
<dbReference type="Pfam" id="PF00501">
    <property type="entry name" value="AMP-binding"/>
    <property type="match status" value="1"/>
</dbReference>
<dbReference type="GeneID" id="19205327"/>
<dbReference type="RefSeq" id="XP_007768696.1">
    <property type="nucleotide sequence ID" value="XM_007770506.1"/>
</dbReference>
<dbReference type="Pfam" id="PF13193">
    <property type="entry name" value="AMP-binding_C"/>
    <property type="match status" value="1"/>
</dbReference>
<dbReference type="Gene3D" id="3.40.50.12780">
    <property type="entry name" value="N-terminal domain of ligase-like"/>
    <property type="match status" value="1"/>
</dbReference>
<protein>
    <submittedName>
        <fullName evidence="3">Amp dependent CoA ligase</fullName>
    </submittedName>
</protein>
<dbReference type="SUPFAM" id="SSF56801">
    <property type="entry name" value="Acetyl-CoA synthetase-like"/>
    <property type="match status" value="1"/>
</dbReference>
<dbReference type="Gene3D" id="3.30.300.30">
    <property type="match status" value="1"/>
</dbReference>
<dbReference type="OrthoDB" id="6509636at2759"/>
<name>A0A5M3MQ70_CONPW</name>
<dbReference type="PANTHER" id="PTHR24096:SF422">
    <property type="entry name" value="BCDNA.GH02901"/>
    <property type="match status" value="1"/>
</dbReference>
<dbReference type="CDD" id="cd05911">
    <property type="entry name" value="Firefly_Luc_like"/>
    <property type="match status" value="1"/>
</dbReference>
<dbReference type="AlphaFoldDB" id="A0A5M3MQ70"/>
<evidence type="ECO:0000259" key="2">
    <source>
        <dbReference type="Pfam" id="PF13193"/>
    </source>
</evidence>
<evidence type="ECO:0000313" key="3">
    <source>
        <dbReference type="EMBL" id="EIW81328.1"/>
    </source>
</evidence>
<gene>
    <name evidence="3" type="ORF">CONPUDRAFT_165502</name>
</gene>
<dbReference type="EMBL" id="JH711578">
    <property type="protein sequence ID" value="EIW81328.1"/>
    <property type="molecule type" value="Genomic_DNA"/>
</dbReference>
<dbReference type="PROSITE" id="PS00455">
    <property type="entry name" value="AMP_BINDING"/>
    <property type="match status" value="1"/>
</dbReference>
<dbReference type="InterPro" id="IPR045851">
    <property type="entry name" value="AMP-bd_C_sf"/>
</dbReference>
<accession>A0A5M3MQ70</accession>
<sequence length="567" mass="62279">MTEFHGPHLDVHIPDDLTVAQFLLDAQHAIRPHRPLSVPWMIDDSAGRKVGFEEVRARTFGLANALSMRFGIKEDDLILIYSPNHVDYASAIWAAHRLGAVVSAANPGYSANELLYQLEVAKASVIITHQASVNVALEAARRSGLPAERVVLFGNAPLLQLVTVDALVDEGLAHPPGFVERRLRRGEAKQKLAFLNFSSGTTGKPKAVMLNHYSVIGSVLQLAFYNRGNGKDIPQKEWRFRPGDLLAAATPFYHIYGLCMLHAMAFIGVTLVVIPKFSFKDFLDSVVKYRITHLPLVPPQVVLLCKQPIVKNYDLSHVRMMSCGAAPLSGELMMQLARDFPATHIGQGYGMTEAVGTIAMFSVHHKLGVIGSSGQLFAGFAARVVRPDGSLAGPNEPGELWLKSPFLAMGYLNNSEATKETFVDGWLRTGDEVSLDENNEIFILDRIKELIKVRGFQVAPAELEGTLLMHPDVADVCVVGIPDEYSGEVPLAFVVLRPDPMKRAASGQTESDRIKESIIKHASEDKVAYKRLAGGVEFIDVIPKNPSGKILRRVLRDKVKQAPRPKL</sequence>
<keyword evidence="4" id="KW-1185">Reference proteome</keyword>
<proteinExistence type="predicted"/>
<dbReference type="Proteomes" id="UP000053558">
    <property type="component" value="Unassembled WGS sequence"/>
</dbReference>
<feature type="domain" description="AMP-binding enzyme C-terminal" evidence="2">
    <location>
        <begin position="462"/>
        <end position="549"/>
    </location>
</feature>
<evidence type="ECO:0000313" key="4">
    <source>
        <dbReference type="Proteomes" id="UP000053558"/>
    </source>
</evidence>
<reference evidence="4" key="1">
    <citation type="journal article" date="2012" name="Science">
        <title>The Paleozoic origin of enzymatic lignin decomposition reconstructed from 31 fungal genomes.</title>
        <authorList>
            <person name="Floudas D."/>
            <person name="Binder M."/>
            <person name="Riley R."/>
            <person name="Barry K."/>
            <person name="Blanchette R.A."/>
            <person name="Henrissat B."/>
            <person name="Martinez A.T."/>
            <person name="Otillar R."/>
            <person name="Spatafora J.W."/>
            <person name="Yadav J.S."/>
            <person name="Aerts A."/>
            <person name="Benoit I."/>
            <person name="Boyd A."/>
            <person name="Carlson A."/>
            <person name="Copeland A."/>
            <person name="Coutinho P.M."/>
            <person name="de Vries R.P."/>
            <person name="Ferreira P."/>
            <person name="Findley K."/>
            <person name="Foster B."/>
            <person name="Gaskell J."/>
            <person name="Glotzer D."/>
            <person name="Gorecki P."/>
            <person name="Heitman J."/>
            <person name="Hesse C."/>
            <person name="Hori C."/>
            <person name="Igarashi K."/>
            <person name="Jurgens J.A."/>
            <person name="Kallen N."/>
            <person name="Kersten P."/>
            <person name="Kohler A."/>
            <person name="Kuees U."/>
            <person name="Kumar T.K.A."/>
            <person name="Kuo A."/>
            <person name="LaButti K."/>
            <person name="Larrondo L.F."/>
            <person name="Lindquist E."/>
            <person name="Ling A."/>
            <person name="Lombard V."/>
            <person name="Lucas S."/>
            <person name="Lundell T."/>
            <person name="Martin R."/>
            <person name="McLaughlin D.J."/>
            <person name="Morgenstern I."/>
            <person name="Morin E."/>
            <person name="Murat C."/>
            <person name="Nagy L.G."/>
            <person name="Nolan M."/>
            <person name="Ohm R.A."/>
            <person name="Patyshakuliyeva A."/>
            <person name="Rokas A."/>
            <person name="Ruiz-Duenas F.J."/>
            <person name="Sabat G."/>
            <person name="Salamov A."/>
            <person name="Samejima M."/>
            <person name="Schmutz J."/>
            <person name="Slot J.C."/>
            <person name="St John F."/>
            <person name="Stenlid J."/>
            <person name="Sun H."/>
            <person name="Sun S."/>
            <person name="Syed K."/>
            <person name="Tsang A."/>
            <person name="Wiebenga A."/>
            <person name="Young D."/>
            <person name="Pisabarro A."/>
            <person name="Eastwood D.C."/>
            <person name="Martin F."/>
            <person name="Cullen D."/>
            <person name="Grigoriev I.V."/>
            <person name="Hibbett D.S."/>
        </authorList>
    </citation>
    <scope>NUCLEOTIDE SEQUENCE [LARGE SCALE GENOMIC DNA]</scope>
    <source>
        <strain evidence="4">RWD-64-598 SS2</strain>
    </source>
</reference>
<feature type="domain" description="AMP-dependent synthetase/ligase" evidence="1">
    <location>
        <begin position="42"/>
        <end position="412"/>
    </location>
</feature>
<dbReference type="InterPro" id="IPR042099">
    <property type="entry name" value="ANL_N_sf"/>
</dbReference>
<dbReference type="OMA" id="ESCGFAT"/>
<dbReference type="InterPro" id="IPR025110">
    <property type="entry name" value="AMP-bd_C"/>
</dbReference>
<dbReference type="PANTHER" id="PTHR24096">
    <property type="entry name" value="LONG-CHAIN-FATTY-ACID--COA LIGASE"/>
    <property type="match status" value="1"/>
</dbReference>
<keyword evidence="3" id="KW-0436">Ligase</keyword>
<comment type="caution">
    <text evidence="3">The sequence shown here is derived from an EMBL/GenBank/DDBJ whole genome shotgun (WGS) entry which is preliminary data.</text>
</comment>
<dbReference type="GO" id="GO:0016405">
    <property type="term" value="F:CoA-ligase activity"/>
    <property type="evidence" value="ECO:0007669"/>
    <property type="project" value="TreeGrafter"/>
</dbReference>
<organism evidence="3 4">
    <name type="scientific">Coniophora puteana (strain RWD-64-598)</name>
    <name type="common">Brown rot fungus</name>
    <dbReference type="NCBI Taxonomy" id="741705"/>
    <lineage>
        <taxon>Eukaryota</taxon>
        <taxon>Fungi</taxon>
        <taxon>Dikarya</taxon>
        <taxon>Basidiomycota</taxon>
        <taxon>Agaricomycotina</taxon>
        <taxon>Agaricomycetes</taxon>
        <taxon>Agaricomycetidae</taxon>
        <taxon>Boletales</taxon>
        <taxon>Coniophorineae</taxon>
        <taxon>Coniophoraceae</taxon>
        <taxon>Coniophora</taxon>
    </lineage>
</organism>
<dbReference type="KEGG" id="cput:CONPUDRAFT_165502"/>
<dbReference type="InterPro" id="IPR020845">
    <property type="entry name" value="AMP-binding_CS"/>
</dbReference>